<dbReference type="EMBL" id="JALJOU010000120">
    <property type="protein sequence ID" value="KAK9819398.1"/>
    <property type="molecule type" value="Genomic_DNA"/>
</dbReference>
<name>A0AAW1QDC3_9CHLO</name>
<accession>A0AAW1QDC3</accession>
<keyword evidence="2" id="KW-1185">Reference proteome</keyword>
<dbReference type="Proteomes" id="UP001445335">
    <property type="component" value="Unassembled WGS sequence"/>
</dbReference>
<comment type="caution">
    <text evidence="1">The sequence shown here is derived from an EMBL/GenBank/DDBJ whole genome shotgun (WGS) entry which is preliminary data.</text>
</comment>
<sequence length="122" mass="13534">MQDQVAAAGFVYVIDCLETDDCNKHIHALATVITLRKRLLLPASSEHELEMHKILLHQASLVLRYLVHGEVDKEAATSELRTLVADWQVALFATMEVGCWLLEATLRTSLSPAAHASSYAFC</sequence>
<organism evidence="1 2">
    <name type="scientific">Elliptochloris bilobata</name>
    <dbReference type="NCBI Taxonomy" id="381761"/>
    <lineage>
        <taxon>Eukaryota</taxon>
        <taxon>Viridiplantae</taxon>
        <taxon>Chlorophyta</taxon>
        <taxon>core chlorophytes</taxon>
        <taxon>Trebouxiophyceae</taxon>
        <taxon>Trebouxiophyceae incertae sedis</taxon>
        <taxon>Elliptochloris clade</taxon>
        <taxon>Elliptochloris</taxon>
    </lineage>
</organism>
<evidence type="ECO:0000313" key="2">
    <source>
        <dbReference type="Proteomes" id="UP001445335"/>
    </source>
</evidence>
<reference evidence="1 2" key="1">
    <citation type="journal article" date="2024" name="Nat. Commun.">
        <title>Phylogenomics reveals the evolutionary origins of lichenization in chlorophyte algae.</title>
        <authorList>
            <person name="Puginier C."/>
            <person name="Libourel C."/>
            <person name="Otte J."/>
            <person name="Skaloud P."/>
            <person name="Haon M."/>
            <person name="Grisel S."/>
            <person name="Petersen M."/>
            <person name="Berrin J.G."/>
            <person name="Delaux P.M."/>
            <person name="Dal Grande F."/>
            <person name="Keller J."/>
        </authorList>
    </citation>
    <scope>NUCLEOTIDE SEQUENCE [LARGE SCALE GENOMIC DNA]</scope>
    <source>
        <strain evidence="1 2">SAG 245.80</strain>
    </source>
</reference>
<protein>
    <submittedName>
        <fullName evidence="1">Uncharacterized protein</fullName>
    </submittedName>
</protein>
<proteinExistence type="predicted"/>
<dbReference type="AlphaFoldDB" id="A0AAW1QDC3"/>
<gene>
    <name evidence="1" type="ORF">WJX81_005151</name>
</gene>
<evidence type="ECO:0000313" key="1">
    <source>
        <dbReference type="EMBL" id="KAK9819398.1"/>
    </source>
</evidence>